<keyword evidence="8 13" id="KW-1133">Transmembrane helix</keyword>
<comment type="subcellular location">
    <subcellularLocation>
        <location evidence="2">Membrane</location>
        <topology evidence="2">Multi-pass membrane protein</topology>
    </subcellularLocation>
</comment>
<evidence type="ECO:0000256" key="8">
    <source>
        <dbReference type="ARBA" id="ARBA00022989"/>
    </source>
</evidence>
<dbReference type="SUPFAM" id="SSF63380">
    <property type="entry name" value="Riboflavin synthase domain-like"/>
    <property type="match status" value="1"/>
</dbReference>
<dbReference type="RefSeq" id="WP_092650027.1">
    <property type="nucleotide sequence ID" value="NZ_LT629732.1"/>
</dbReference>
<dbReference type="STRING" id="117157.SAMN04489717_0415"/>
<name>A0A1H1LLY0_9ACTN</name>
<evidence type="ECO:0000313" key="15">
    <source>
        <dbReference type="EMBL" id="SDR75574.1"/>
    </source>
</evidence>
<dbReference type="PROSITE" id="PS51384">
    <property type="entry name" value="FAD_FR"/>
    <property type="match status" value="1"/>
</dbReference>
<keyword evidence="11" id="KW-0411">Iron-sulfur</keyword>
<evidence type="ECO:0000313" key="16">
    <source>
        <dbReference type="Proteomes" id="UP000198983"/>
    </source>
</evidence>
<keyword evidence="4 13" id="KW-0812">Transmembrane</keyword>
<keyword evidence="3" id="KW-0285">Flavoprotein</keyword>
<dbReference type="Pfam" id="PF00175">
    <property type="entry name" value="NAD_binding_1"/>
    <property type="match status" value="1"/>
</dbReference>
<dbReference type="PANTHER" id="PTHR47354">
    <property type="entry name" value="NADH OXIDOREDUCTASE HCR"/>
    <property type="match status" value="1"/>
</dbReference>
<dbReference type="InterPro" id="IPR013130">
    <property type="entry name" value="Fe3_Rdtase_TM_dom"/>
</dbReference>
<organism evidence="15 16">
    <name type="scientific">Actinopolymorpha singaporensis</name>
    <dbReference type="NCBI Taxonomy" id="117157"/>
    <lineage>
        <taxon>Bacteria</taxon>
        <taxon>Bacillati</taxon>
        <taxon>Actinomycetota</taxon>
        <taxon>Actinomycetes</taxon>
        <taxon>Propionibacteriales</taxon>
        <taxon>Actinopolymorphaceae</taxon>
        <taxon>Actinopolymorpha</taxon>
    </lineage>
</organism>
<dbReference type="InterPro" id="IPR017927">
    <property type="entry name" value="FAD-bd_FR_type"/>
</dbReference>
<protein>
    <submittedName>
        <fullName evidence="15">Predicted ferric reductase</fullName>
    </submittedName>
</protein>
<dbReference type="GO" id="GO:0046872">
    <property type="term" value="F:metal ion binding"/>
    <property type="evidence" value="ECO:0007669"/>
    <property type="project" value="UniProtKB-KW"/>
</dbReference>
<dbReference type="SFLD" id="SFLDS00052">
    <property type="entry name" value="Ferric_Reductase_Domain"/>
    <property type="match status" value="1"/>
</dbReference>
<dbReference type="Proteomes" id="UP000198983">
    <property type="component" value="Chromosome I"/>
</dbReference>
<keyword evidence="5" id="KW-0001">2Fe-2S</keyword>
<evidence type="ECO:0000256" key="1">
    <source>
        <dbReference type="ARBA" id="ARBA00001974"/>
    </source>
</evidence>
<dbReference type="SFLD" id="SFLDG01168">
    <property type="entry name" value="Ferric_reductase_subgroup_(FRE"/>
    <property type="match status" value="1"/>
</dbReference>
<feature type="transmembrane region" description="Helical" evidence="13">
    <location>
        <begin position="12"/>
        <end position="30"/>
    </location>
</feature>
<dbReference type="Pfam" id="PF08022">
    <property type="entry name" value="FAD_binding_8"/>
    <property type="match status" value="1"/>
</dbReference>
<dbReference type="GO" id="GO:0016491">
    <property type="term" value="F:oxidoreductase activity"/>
    <property type="evidence" value="ECO:0007669"/>
    <property type="project" value="UniProtKB-KW"/>
</dbReference>
<evidence type="ECO:0000256" key="12">
    <source>
        <dbReference type="ARBA" id="ARBA00023136"/>
    </source>
</evidence>
<evidence type="ECO:0000256" key="2">
    <source>
        <dbReference type="ARBA" id="ARBA00004141"/>
    </source>
</evidence>
<gene>
    <name evidence="15" type="ORF">SAMN04489717_0415</name>
</gene>
<evidence type="ECO:0000256" key="9">
    <source>
        <dbReference type="ARBA" id="ARBA00023002"/>
    </source>
</evidence>
<evidence type="ECO:0000256" key="7">
    <source>
        <dbReference type="ARBA" id="ARBA00022827"/>
    </source>
</evidence>
<dbReference type="CDD" id="cd06198">
    <property type="entry name" value="FNR_like_3"/>
    <property type="match status" value="1"/>
</dbReference>
<evidence type="ECO:0000259" key="14">
    <source>
        <dbReference type="PROSITE" id="PS51384"/>
    </source>
</evidence>
<dbReference type="Pfam" id="PF01794">
    <property type="entry name" value="Ferric_reduct"/>
    <property type="match status" value="1"/>
</dbReference>
<feature type="transmembrane region" description="Helical" evidence="13">
    <location>
        <begin position="89"/>
        <end position="107"/>
    </location>
</feature>
<dbReference type="GO" id="GO:0016020">
    <property type="term" value="C:membrane"/>
    <property type="evidence" value="ECO:0007669"/>
    <property type="project" value="UniProtKB-SubCell"/>
</dbReference>
<feature type="transmembrane region" description="Helical" evidence="13">
    <location>
        <begin position="50"/>
        <end position="69"/>
    </location>
</feature>
<keyword evidence="16" id="KW-1185">Reference proteome</keyword>
<keyword evidence="12 13" id="KW-0472">Membrane</keyword>
<keyword evidence="6" id="KW-0479">Metal-binding</keyword>
<evidence type="ECO:0000256" key="5">
    <source>
        <dbReference type="ARBA" id="ARBA00022714"/>
    </source>
</evidence>
<feature type="transmembrane region" description="Helical" evidence="13">
    <location>
        <begin position="189"/>
        <end position="209"/>
    </location>
</feature>
<dbReference type="InterPro" id="IPR001433">
    <property type="entry name" value="OxRdtase_FAD/NAD-bd"/>
</dbReference>
<evidence type="ECO:0000256" key="4">
    <source>
        <dbReference type="ARBA" id="ARBA00022692"/>
    </source>
</evidence>
<keyword evidence="9" id="KW-0560">Oxidoreductase</keyword>
<accession>A0A1H1LLY0</accession>
<feature type="transmembrane region" description="Helical" evidence="13">
    <location>
        <begin position="127"/>
        <end position="145"/>
    </location>
</feature>
<comment type="cofactor">
    <cofactor evidence="1">
        <name>FAD</name>
        <dbReference type="ChEBI" id="CHEBI:57692"/>
    </cofactor>
</comment>
<dbReference type="InterPro" id="IPR013112">
    <property type="entry name" value="FAD-bd_8"/>
</dbReference>
<dbReference type="PRINTS" id="PR00410">
    <property type="entry name" value="PHEHYDRXLASE"/>
</dbReference>
<dbReference type="GO" id="GO:0050660">
    <property type="term" value="F:flavin adenine dinucleotide binding"/>
    <property type="evidence" value="ECO:0007669"/>
    <property type="project" value="TreeGrafter"/>
</dbReference>
<proteinExistence type="predicted"/>
<dbReference type="GO" id="GO:0051537">
    <property type="term" value="F:2 iron, 2 sulfur cluster binding"/>
    <property type="evidence" value="ECO:0007669"/>
    <property type="project" value="UniProtKB-KW"/>
</dbReference>
<dbReference type="AlphaFoldDB" id="A0A1H1LLY0"/>
<keyword evidence="7" id="KW-0274">FAD</keyword>
<dbReference type="InterPro" id="IPR050415">
    <property type="entry name" value="MRET"/>
</dbReference>
<sequence>MRALIVRHSPWLVWAGVAVGAGGLTLLWWTSTLPPTSFGAQLTEAGRLTGLFAGYLVVILLVLMARLPLLERQVGTDRLARIHSMVGRYVVCVTVAHMVLIWLGYALTAHASLGAEVTDLLTGYPYVLWAVIGAGLFVLVGTVSATAIRSRVRYETWYLLHLLTYAGIALAFWHQILTGAQFVPNAVARWGWIGAYAAATALLVWYRLLVPIRNLWRHRLEVAAVRTEAPGVVSVYLTGARLDELGAEAGQFLRLRFLTRNAWWQSHPYSLSAAPNPSWLRVTIKALGDHTEQLQRIRVGTRVLAEGPYGALTARRRSRHGVVLIAGGVGVTPLRALFESLPAEEGRLTLIYRASRHEDVVFRHELDEIAADRRAVVHYLVGPPGPGQEPALHPNWLRRLVPDVAERDAYLCGPGGMMTTAMESLRECGVPARRIHHEDFNF</sequence>
<dbReference type="PANTHER" id="PTHR47354:SF8">
    <property type="entry name" value="1,2-PHENYLACETYL-COA EPOXIDASE, SUBUNIT E"/>
    <property type="match status" value="1"/>
</dbReference>
<dbReference type="EMBL" id="LT629732">
    <property type="protein sequence ID" value="SDR75574.1"/>
    <property type="molecule type" value="Genomic_DNA"/>
</dbReference>
<feature type="transmembrane region" description="Helical" evidence="13">
    <location>
        <begin position="157"/>
        <end position="177"/>
    </location>
</feature>
<feature type="domain" description="FAD-binding FR-type" evidence="14">
    <location>
        <begin position="215"/>
        <end position="315"/>
    </location>
</feature>
<dbReference type="Gene3D" id="2.40.30.10">
    <property type="entry name" value="Translation factors"/>
    <property type="match status" value="1"/>
</dbReference>
<dbReference type="OrthoDB" id="9801223at2"/>
<reference evidence="15 16" key="1">
    <citation type="submission" date="2016-10" db="EMBL/GenBank/DDBJ databases">
        <authorList>
            <person name="de Groot N.N."/>
        </authorList>
    </citation>
    <scope>NUCLEOTIDE SEQUENCE [LARGE SCALE GENOMIC DNA]</scope>
    <source>
        <strain evidence="15 16">DSM 22024</strain>
    </source>
</reference>
<dbReference type="InterPro" id="IPR017938">
    <property type="entry name" value="Riboflavin_synthase-like_b-brl"/>
</dbReference>
<dbReference type="Gene3D" id="3.40.50.80">
    <property type="entry name" value="Nucleotide-binding domain of ferredoxin-NADP reductase (FNR) module"/>
    <property type="match status" value="1"/>
</dbReference>
<evidence type="ECO:0000256" key="3">
    <source>
        <dbReference type="ARBA" id="ARBA00022630"/>
    </source>
</evidence>
<evidence type="ECO:0000256" key="6">
    <source>
        <dbReference type="ARBA" id="ARBA00022723"/>
    </source>
</evidence>
<dbReference type="SUPFAM" id="SSF52343">
    <property type="entry name" value="Ferredoxin reductase-like, C-terminal NADP-linked domain"/>
    <property type="match status" value="1"/>
</dbReference>
<dbReference type="InterPro" id="IPR039261">
    <property type="entry name" value="FNR_nucleotide-bd"/>
</dbReference>
<evidence type="ECO:0000256" key="13">
    <source>
        <dbReference type="SAM" id="Phobius"/>
    </source>
</evidence>
<evidence type="ECO:0000256" key="11">
    <source>
        <dbReference type="ARBA" id="ARBA00023014"/>
    </source>
</evidence>
<evidence type="ECO:0000256" key="10">
    <source>
        <dbReference type="ARBA" id="ARBA00023004"/>
    </source>
</evidence>
<keyword evidence="10" id="KW-0408">Iron</keyword>